<keyword evidence="4" id="KW-0067">ATP-binding</keyword>
<evidence type="ECO:0000313" key="5">
    <source>
        <dbReference type="Proteomes" id="UP000553209"/>
    </source>
</evidence>
<evidence type="ECO:0000256" key="2">
    <source>
        <dbReference type="SAM" id="MobiDB-lite"/>
    </source>
</evidence>
<keyword evidence="4" id="KW-0547">Nucleotide-binding</keyword>
<keyword evidence="1" id="KW-0418">Kinase</keyword>
<keyword evidence="5" id="KW-1185">Reference proteome</keyword>
<dbReference type="EMBL" id="JAAXPG010000012">
    <property type="protein sequence ID" value="NKY98839.1"/>
    <property type="molecule type" value="Genomic_DNA"/>
</dbReference>
<dbReference type="RefSeq" id="WP_061078767.1">
    <property type="nucleotide sequence ID" value="NZ_JAAXPG010000012.1"/>
</dbReference>
<feature type="domain" description="Histidine kinase/HSP90-like ATPase" evidence="3">
    <location>
        <begin position="30"/>
        <end position="135"/>
    </location>
</feature>
<dbReference type="InterPro" id="IPR003594">
    <property type="entry name" value="HATPase_dom"/>
</dbReference>
<comment type="caution">
    <text evidence="4">The sequence shown here is derived from an EMBL/GenBank/DDBJ whole genome shotgun (WGS) entry which is preliminary data.</text>
</comment>
<dbReference type="PANTHER" id="PTHR35526">
    <property type="entry name" value="ANTI-SIGMA-F FACTOR RSBW-RELATED"/>
    <property type="match status" value="1"/>
</dbReference>
<feature type="region of interest" description="Disordered" evidence="2">
    <location>
        <begin position="92"/>
        <end position="115"/>
    </location>
</feature>
<name>A0A7X6ME08_9ACTN</name>
<dbReference type="InterPro" id="IPR050267">
    <property type="entry name" value="Anti-sigma-factor_SerPK"/>
</dbReference>
<dbReference type="SUPFAM" id="SSF55874">
    <property type="entry name" value="ATPase domain of HSP90 chaperone/DNA topoisomerase II/histidine kinase"/>
    <property type="match status" value="1"/>
</dbReference>
<gene>
    <name evidence="4" type="ORF">HGB44_14385</name>
</gene>
<dbReference type="AlphaFoldDB" id="A0A7X6ME08"/>
<evidence type="ECO:0000259" key="3">
    <source>
        <dbReference type="Pfam" id="PF13581"/>
    </source>
</evidence>
<dbReference type="GO" id="GO:0004674">
    <property type="term" value="F:protein serine/threonine kinase activity"/>
    <property type="evidence" value="ECO:0007669"/>
    <property type="project" value="UniProtKB-KW"/>
</dbReference>
<dbReference type="Gene3D" id="3.30.565.10">
    <property type="entry name" value="Histidine kinase-like ATPase, C-terminal domain"/>
    <property type="match status" value="1"/>
</dbReference>
<proteinExistence type="predicted"/>
<dbReference type="Pfam" id="PF13581">
    <property type="entry name" value="HATPase_c_2"/>
    <property type="match status" value="1"/>
</dbReference>
<organism evidence="4 5">
    <name type="scientific">Nocardiopsis alborubida</name>
    <dbReference type="NCBI Taxonomy" id="146802"/>
    <lineage>
        <taxon>Bacteria</taxon>
        <taxon>Bacillati</taxon>
        <taxon>Actinomycetota</taxon>
        <taxon>Actinomycetes</taxon>
        <taxon>Streptosporangiales</taxon>
        <taxon>Nocardiopsidaceae</taxon>
        <taxon>Nocardiopsis</taxon>
    </lineage>
</organism>
<dbReference type="Proteomes" id="UP000553209">
    <property type="component" value="Unassembled WGS sequence"/>
</dbReference>
<dbReference type="InterPro" id="IPR036890">
    <property type="entry name" value="HATPase_C_sf"/>
</dbReference>
<protein>
    <submittedName>
        <fullName evidence="4">ATP-binding protein</fullName>
    </submittedName>
</protein>
<dbReference type="GO" id="GO:0005524">
    <property type="term" value="F:ATP binding"/>
    <property type="evidence" value="ECO:0007669"/>
    <property type="project" value="UniProtKB-KW"/>
</dbReference>
<evidence type="ECO:0000256" key="1">
    <source>
        <dbReference type="ARBA" id="ARBA00022527"/>
    </source>
</evidence>
<dbReference type="PANTHER" id="PTHR35526:SF3">
    <property type="entry name" value="ANTI-SIGMA-F FACTOR RSBW"/>
    <property type="match status" value="1"/>
</dbReference>
<reference evidence="4 5" key="1">
    <citation type="submission" date="2020-04" db="EMBL/GenBank/DDBJ databases">
        <title>MicrobeNet Type strains.</title>
        <authorList>
            <person name="Nicholson A.C."/>
        </authorList>
    </citation>
    <scope>NUCLEOTIDE SEQUENCE [LARGE SCALE GENOMIC DNA]</scope>
    <source>
        <strain evidence="4 5">ATCC 23612</strain>
    </source>
</reference>
<keyword evidence="1" id="KW-0723">Serine/threonine-protein kinase</keyword>
<sequence length="150" mass="16356">MNKPIVQAPTLPRRLCGTSTKSGILLGPELGHVKIARRWATQATRSRPSLAEPVGIAVSELVTNTLRHSASGLPGGTIRVEIERTSRHLELRVTDNGPRPGDKPSFPAVPDPEPLRPSGNGLRLVEALCSYWDWKQHTCGAITVRAVFPW</sequence>
<dbReference type="CDD" id="cd16936">
    <property type="entry name" value="HATPase_RsbW-like"/>
    <property type="match status" value="1"/>
</dbReference>
<evidence type="ECO:0000313" key="4">
    <source>
        <dbReference type="EMBL" id="NKY98839.1"/>
    </source>
</evidence>
<keyword evidence="1" id="KW-0808">Transferase</keyword>
<accession>A0A7X6ME08</accession>